<feature type="region of interest" description="Disordered" evidence="1">
    <location>
        <begin position="62"/>
        <end position="114"/>
    </location>
</feature>
<dbReference type="KEGG" id="pic:PICST_30582"/>
<feature type="region of interest" description="Disordered" evidence="1">
    <location>
        <begin position="486"/>
        <end position="532"/>
    </location>
</feature>
<evidence type="ECO:0000313" key="3">
    <source>
        <dbReference type="Proteomes" id="UP000002258"/>
    </source>
</evidence>
<dbReference type="AlphaFoldDB" id="A3LR69"/>
<reference evidence="2 3" key="1">
    <citation type="journal article" date="2007" name="Nat. Biotechnol.">
        <title>Genome sequence of the lignocellulose-bioconverting and xylose-fermenting yeast Pichia stipitis.</title>
        <authorList>
            <person name="Jeffries T.W."/>
            <person name="Grigoriev I.V."/>
            <person name="Grimwood J."/>
            <person name="Laplaza J.M."/>
            <person name="Aerts A."/>
            <person name="Salamov A."/>
            <person name="Schmutz J."/>
            <person name="Lindquist E."/>
            <person name="Dehal P."/>
            <person name="Shapiro H."/>
            <person name="Jin Y.S."/>
            <person name="Passoth V."/>
            <person name="Richardson P.M."/>
        </authorList>
    </citation>
    <scope>NUCLEOTIDE SEQUENCE [LARGE SCALE GENOMIC DNA]</scope>
    <source>
        <strain evidence="3">ATCC 58785 / CBS 6054 / NBRC 10063 / NRRL Y-11545</strain>
    </source>
</reference>
<evidence type="ECO:0000313" key="2">
    <source>
        <dbReference type="EMBL" id="ABN65332.2"/>
    </source>
</evidence>
<evidence type="ECO:0000256" key="1">
    <source>
        <dbReference type="SAM" id="MobiDB-lite"/>
    </source>
</evidence>
<dbReference type="Proteomes" id="UP000002258">
    <property type="component" value="Chromosome 3"/>
</dbReference>
<protein>
    <submittedName>
        <fullName evidence="2">Uncharacterized protein</fullName>
    </submittedName>
</protein>
<feature type="region of interest" description="Disordered" evidence="1">
    <location>
        <begin position="374"/>
        <end position="406"/>
    </location>
</feature>
<accession>A3LR69</accession>
<feature type="compositionally biased region" description="Polar residues" evidence="1">
    <location>
        <begin position="385"/>
        <end position="406"/>
    </location>
</feature>
<name>A3LR69_PICST</name>
<dbReference type="OMA" id="IARSIMY"/>
<organism evidence="2 3">
    <name type="scientific">Scheffersomyces stipitis (strain ATCC 58785 / CBS 6054 / NBRC 10063 / NRRL Y-11545)</name>
    <name type="common">Yeast</name>
    <name type="synonym">Pichia stipitis</name>
    <dbReference type="NCBI Taxonomy" id="322104"/>
    <lineage>
        <taxon>Eukaryota</taxon>
        <taxon>Fungi</taxon>
        <taxon>Dikarya</taxon>
        <taxon>Ascomycota</taxon>
        <taxon>Saccharomycotina</taxon>
        <taxon>Pichiomycetes</taxon>
        <taxon>Debaryomycetaceae</taxon>
        <taxon>Scheffersomyces</taxon>
    </lineage>
</organism>
<dbReference type="InParanoid" id="A3LR69"/>
<keyword evidence="3" id="KW-1185">Reference proteome</keyword>
<feature type="region of interest" description="Disordered" evidence="1">
    <location>
        <begin position="1"/>
        <end position="21"/>
    </location>
</feature>
<dbReference type="RefSeq" id="XP_001383361.2">
    <property type="nucleotide sequence ID" value="XM_001383324.1"/>
</dbReference>
<feature type="region of interest" description="Disordered" evidence="1">
    <location>
        <begin position="132"/>
        <end position="164"/>
    </location>
</feature>
<dbReference type="eggNOG" id="ENOG502RQD4">
    <property type="taxonomic scope" value="Eukaryota"/>
</dbReference>
<dbReference type="HOGENOM" id="CLU_564985_0_0_1"/>
<dbReference type="GeneID" id="4838182"/>
<feature type="region of interest" description="Disordered" evidence="1">
    <location>
        <begin position="424"/>
        <end position="471"/>
    </location>
</feature>
<dbReference type="OrthoDB" id="4024635at2759"/>
<sequence length="532" mass="58984">MKKSDTKQLLSPLDEPNNIPAAGDFDFSHAVSSFKPGNYEIDDLPKRIPIFNPKTGKIQRFVRNRREIPARRAVSMPVPSTSSSGSFPSAFSKELPSPPISEADNESGSSSANSSLSEYRVISMYTHPTSSIDKYHESLPPLHPLPPLPSSQDSEDVSSESSSIYSDHKTTYSMKISSPFKAKNVITDDDESLFSELSHSSRTDTSSDLSEHSDSPSLIARSIMYVVHEYSSATNSEVSLATTGQNIPVDDYYWMDDLPDSLFSNNAVEEEPREKMITPSNTKKLLEPIKIAATPMPHKNKPLPLPLPMQKSRKGMDRRVQNNSKECSSSFISSKSGESSFTEAKHGLAAYVRQNPFNYSLDGPKQYKLSRFPSTAVPKKKRVQSAYSTSTQKSTEMTPSSKPRTVSMYSVPYPTSKNPIPPVVSSKQVVTPKGVSGTSFQKPRKISEGKTRNSALPSLPVYPTSREGEKEEMIKNHVSSFLLKMKQMKKEQGGGAVKRQGRAPSSSSKNLPQVPEIERDNRFRRNAQGMRW</sequence>
<dbReference type="EMBL" id="CP000497">
    <property type="protein sequence ID" value="ABN65332.2"/>
    <property type="molecule type" value="Genomic_DNA"/>
</dbReference>
<feature type="compositionally biased region" description="Low complexity" evidence="1">
    <location>
        <begin position="73"/>
        <end position="92"/>
    </location>
</feature>
<proteinExistence type="predicted"/>
<gene>
    <name evidence="2" type="ORF">PICST_30582</name>
</gene>